<feature type="compositionally biased region" description="Basic and acidic residues" evidence="3">
    <location>
        <begin position="494"/>
        <end position="527"/>
    </location>
</feature>
<dbReference type="Proteomes" id="UP000001357">
    <property type="component" value="Unassembled WGS sequence"/>
</dbReference>
<dbReference type="AlphaFoldDB" id="A9UYZ0"/>
<name>A9UYZ0_MONBE</name>
<dbReference type="OMA" id="AYKPHTT"/>
<accession>A9UYZ0</accession>
<feature type="compositionally biased region" description="Acidic residues" evidence="3">
    <location>
        <begin position="528"/>
        <end position="543"/>
    </location>
</feature>
<evidence type="ECO:0000256" key="1">
    <source>
        <dbReference type="ARBA" id="ARBA00023117"/>
    </source>
</evidence>
<evidence type="ECO:0000256" key="3">
    <source>
        <dbReference type="SAM" id="MobiDB-lite"/>
    </source>
</evidence>
<dbReference type="GeneID" id="5890795"/>
<feature type="compositionally biased region" description="Low complexity" evidence="3">
    <location>
        <begin position="11"/>
        <end position="24"/>
    </location>
</feature>
<feature type="compositionally biased region" description="Basic residues" evidence="3">
    <location>
        <begin position="549"/>
        <end position="567"/>
    </location>
</feature>
<feature type="region of interest" description="Disordered" evidence="3">
    <location>
        <begin position="772"/>
        <end position="815"/>
    </location>
</feature>
<feature type="region of interest" description="Disordered" evidence="3">
    <location>
        <begin position="1"/>
        <end position="27"/>
    </location>
</feature>
<dbReference type="PROSITE" id="PS50014">
    <property type="entry name" value="BROMODOMAIN_2"/>
    <property type="match status" value="1"/>
</dbReference>
<evidence type="ECO:0000313" key="6">
    <source>
        <dbReference type="Proteomes" id="UP000001357"/>
    </source>
</evidence>
<proteinExistence type="predicted"/>
<dbReference type="eggNOG" id="ENOG502QRPS">
    <property type="taxonomic scope" value="Eukaryota"/>
</dbReference>
<evidence type="ECO:0000259" key="4">
    <source>
        <dbReference type="PROSITE" id="PS50014"/>
    </source>
</evidence>
<feature type="compositionally biased region" description="Acidic residues" evidence="3">
    <location>
        <begin position="442"/>
        <end position="453"/>
    </location>
</feature>
<feature type="compositionally biased region" description="Basic and acidic residues" evidence="3">
    <location>
        <begin position="283"/>
        <end position="303"/>
    </location>
</feature>
<dbReference type="STRING" id="81824.A9UYZ0"/>
<feature type="region of interest" description="Disordered" evidence="3">
    <location>
        <begin position="179"/>
        <end position="616"/>
    </location>
</feature>
<feature type="compositionally biased region" description="Polar residues" evidence="3">
    <location>
        <begin position="342"/>
        <end position="372"/>
    </location>
</feature>
<feature type="compositionally biased region" description="Basic and acidic residues" evidence="3">
    <location>
        <begin position="419"/>
        <end position="432"/>
    </location>
</feature>
<feature type="domain" description="Bromo" evidence="4">
    <location>
        <begin position="677"/>
        <end position="747"/>
    </location>
</feature>
<dbReference type="InterPro" id="IPR001487">
    <property type="entry name" value="Bromodomain"/>
</dbReference>
<dbReference type="PRINTS" id="PR00503">
    <property type="entry name" value="BROMODOMAIN"/>
</dbReference>
<dbReference type="PANTHER" id="PTHR15398:SF4">
    <property type="entry name" value="BROMODOMAIN-CONTAINING PROTEIN 8 ISOFORM X1"/>
    <property type="match status" value="1"/>
</dbReference>
<dbReference type="SUPFAM" id="SSF47370">
    <property type="entry name" value="Bromodomain"/>
    <property type="match status" value="1"/>
</dbReference>
<reference evidence="5 6" key="1">
    <citation type="journal article" date="2008" name="Nature">
        <title>The genome of the choanoflagellate Monosiga brevicollis and the origin of metazoans.</title>
        <authorList>
            <consortium name="JGI Sequencing"/>
            <person name="King N."/>
            <person name="Westbrook M.J."/>
            <person name="Young S.L."/>
            <person name="Kuo A."/>
            <person name="Abedin M."/>
            <person name="Chapman J."/>
            <person name="Fairclough S."/>
            <person name="Hellsten U."/>
            <person name="Isogai Y."/>
            <person name="Letunic I."/>
            <person name="Marr M."/>
            <person name="Pincus D."/>
            <person name="Putnam N."/>
            <person name="Rokas A."/>
            <person name="Wright K.J."/>
            <person name="Zuzow R."/>
            <person name="Dirks W."/>
            <person name="Good M."/>
            <person name="Goodstein D."/>
            <person name="Lemons D."/>
            <person name="Li W."/>
            <person name="Lyons J.B."/>
            <person name="Morris A."/>
            <person name="Nichols S."/>
            <person name="Richter D.J."/>
            <person name="Salamov A."/>
            <person name="Bork P."/>
            <person name="Lim W.A."/>
            <person name="Manning G."/>
            <person name="Miller W.T."/>
            <person name="McGinnis W."/>
            <person name="Shapiro H."/>
            <person name="Tjian R."/>
            <person name="Grigoriev I.V."/>
            <person name="Rokhsar D."/>
        </authorList>
    </citation>
    <scope>NUCLEOTIDE SEQUENCE [LARGE SCALE GENOMIC DNA]</scope>
    <source>
        <strain evidence="6">MX1 / ATCC 50154</strain>
    </source>
</reference>
<dbReference type="GO" id="GO:0035267">
    <property type="term" value="C:NuA4 histone acetyltransferase complex"/>
    <property type="evidence" value="ECO:0000318"/>
    <property type="project" value="GO_Central"/>
</dbReference>
<dbReference type="InParanoid" id="A9UYZ0"/>
<evidence type="ECO:0000313" key="5">
    <source>
        <dbReference type="EMBL" id="EDQ89692.1"/>
    </source>
</evidence>
<dbReference type="RefSeq" id="XP_001745721.1">
    <property type="nucleotide sequence ID" value="XM_001745669.1"/>
</dbReference>
<feature type="compositionally biased region" description="Low complexity" evidence="3">
    <location>
        <begin position="269"/>
        <end position="282"/>
    </location>
</feature>
<protein>
    <recommendedName>
        <fullName evidence="4">Bromo domain-containing protein</fullName>
    </recommendedName>
</protein>
<dbReference type="SMART" id="SM00297">
    <property type="entry name" value="BROMO"/>
    <property type="match status" value="1"/>
</dbReference>
<gene>
    <name evidence="5" type="ORF">MONBRDRAFT_25289</name>
</gene>
<keyword evidence="1 2" id="KW-0103">Bromodomain</keyword>
<organism evidence="5 6">
    <name type="scientific">Monosiga brevicollis</name>
    <name type="common">Choanoflagellate</name>
    <dbReference type="NCBI Taxonomy" id="81824"/>
    <lineage>
        <taxon>Eukaryota</taxon>
        <taxon>Choanoflagellata</taxon>
        <taxon>Craspedida</taxon>
        <taxon>Salpingoecidae</taxon>
        <taxon>Monosiga</taxon>
    </lineage>
</organism>
<feature type="compositionally biased region" description="Low complexity" evidence="3">
    <location>
        <begin position="465"/>
        <end position="487"/>
    </location>
</feature>
<dbReference type="InterPro" id="IPR036427">
    <property type="entry name" value="Bromodomain-like_sf"/>
</dbReference>
<sequence length="815" mass="88228">MDTGSDPALRGAAASSAETTASGGKPPNWSIRDQLLLVEAVLAQKGATDWTKVSHEAMLLSKDVRAPEFFQPPHCKAQYQKLLSLASKLLTASHASIDQSVSVLHKALQRKRLQELDTAVSHDLNTYKQLAADLLMLESSLRGQQISPNLVERAKVLVKVAEDENATAFSRRQSIKNRRDVVENALRGRNSQEGTRASTSTSNSPQTPRPVTDPVGTTDARTPPEAATPPPAPASTGRGRGKGKGRGKGGKGKGKGKGRGQGRQSIEAPSTPDSPVSSTPNARESRRATAAAEAEKQASKDLEPDSNNEQVQEKEHKASQPGASNKQDARESKDKAPGDGTAASSTNVEGSEQANEANESTESAKSPDQGSKSVPHKDRKATRSSSTAASDEEEKDVLVVENPSDGKHPLAQSVTVVKSEAKTEPHKDKDKTASQAVKQETAESDGEAADEAVTDAAAAHDKVDSTPGPRRGSRSSRGATRASTGRGRPSKSRIKAEDEDRATSDDQSEKEGDEKEEKTDQASKAEAVDNEDREEDEGSEEEVATPVRSGRRGGRTPARGRGRKTRASLKASPGASTVVEETVSDAESTSSRTRRGSARRDVEDESAASSRMHSPYASAVPESVLTAMKIRSSHIEDFCPITEDFEDDWELEDDPDERERRQKSWRASIMQAWTQIAGHKDANLFRHPVKEEHAPDYHKKIKEPMDLGTIKHRVESGAIKTTRDFERAMNLMFTNACVYNDPDHFVHIAALEMAQDARNAVASYRNTILAMRQGEGDQETRGTARRKTPASSRKRAAVVTKEPESASKRPKRRGR</sequence>
<evidence type="ECO:0000256" key="2">
    <source>
        <dbReference type="PROSITE-ProRule" id="PRU00035"/>
    </source>
</evidence>
<keyword evidence="6" id="KW-1185">Reference proteome</keyword>
<feature type="compositionally biased region" description="Basic and acidic residues" evidence="3">
    <location>
        <begin position="327"/>
        <end position="337"/>
    </location>
</feature>
<feature type="compositionally biased region" description="Polar residues" evidence="3">
    <location>
        <begin position="189"/>
        <end position="206"/>
    </location>
</feature>
<dbReference type="PANTHER" id="PTHR15398">
    <property type="entry name" value="BROMODOMAIN-CONTAINING PROTEIN 8"/>
    <property type="match status" value="1"/>
</dbReference>
<dbReference type="Gene3D" id="1.20.920.10">
    <property type="entry name" value="Bromodomain-like"/>
    <property type="match status" value="1"/>
</dbReference>
<dbReference type="FunCoup" id="A9UYZ0">
    <property type="interactions" value="1370"/>
</dbReference>
<feature type="compositionally biased region" description="Basic residues" evidence="3">
    <location>
        <begin position="783"/>
        <end position="796"/>
    </location>
</feature>
<feature type="compositionally biased region" description="Basic residues" evidence="3">
    <location>
        <begin position="239"/>
        <end position="260"/>
    </location>
</feature>
<dbReference type="EMBL" id="CH991550">
    <property type="protein sequence ID" value="EDQ89692.1"/>
    <property type="molecule type" value="Genomic_DNA"/>
</dbReference>
<dbReference type="Pfam" id="PF00439">
    <property type="entry name" value="Bromodomain"/>
    <property type="match status" value="1"/>
</dbReference>
<dbReference type="KEGG" id="mbr:MONBRDRAFT_25289"/>